<dbReference type="EMBL" id="QLNI01000075">
    <property type="protein sequence ID" value="RAL99970.1"/>
    <property type="molecule type" value="Genomic_DNA"/>
</dbReference>
<keyword evidence="5" id="KW-1185">Reference proteome</keyword>
<dbReference type="Proteomes" id="UP000248798">
    <property type="component" value="Unassembled WGS sequence"/>
</dbReference>
<evidence type="ECO:0000313" key="3">
    <source>
        <dbReference type="EMBL" id="RAL99970.1"/>
    </source>
</evidence>
<feature type="domain" description="Mor transcription activator" evidence="1">
    <location>
        <begin position="17"/>
        <end position="69"/>
    </location>
</feature>
<dbReference type="Pfam" id="PF08765">
    <property type="entry name" value="Mor"/>
    <property type="match status" value="1"/>
</dbReference>
<dbReference type="RefSeq" id="WP_111960504.1">
    <property type="nucleotide sequence ID" value="NZ_CP036313.1"/>
</dbReference>
<proteinExistence type="predicted"/>
<protein>
    <recommendedName>
        <fullName evidence="1">Mor transcription activator domain-containing protein</fullName>
    </recommendedName>
</protein>
<dbReference type="AlphaFoldDB" id="A0A328F624"/>
<evidence type="ECO:0000313" key="2">
    <source>
        <dbReference type="EMBL" id="QBH14307.1"/>
    </source>
</evidence>
<evidence type="ECO:0000313" key="5">
    <source>
        <dbReference type="Proteomes" id="UP000293902"/>
    </source>
</evidence>
<reference evidence="2 5" key="2">
    <citation type="submission" date="2019-02" db="EMBL/GenBank/DDBJ databases">
        <title>Complete genome sequence of Desulfobacter hydrogenophilus AcRS1.</title>
        <authorList>
            <person name="Marietou A."/>
            <person name="Lund M.B."/>
            <person name="Marshall I.P.G."/>
            <person name="Schreiber L."/>
            <person name="Jorgensen B."/>
        </authorList>
    </citation>
    <scope>NUCLEOTIDE SEQUENCE [LARGE SCALE GENOMIC DNA]</scope>
    <source>
        <strain evidence="2 5">AcRS1</strain>
    </source>
</reference>
<dbReference type="InterPro" id="IPR009057">
    <property type="entry name" value="Homeodomain-like_sf"/>
</dbReference>
<reference evidence="3 4" key="1">
    <citation type="submission" date="2018-06" db="EMBL/GenBank/DDBJ databases">
        <title>Complete Genome Sequence of Desulfobacter hydrogenophilus (DSM3380).</title>
        <authorList>
            <person name="Marietou A."/>
            <person name="Schreiber L."/>
            <person name="Marshall I."/>
            <person name="Jorgensen B."/>
        </authorList>
    </citation>
    <scope>NUCLEOTIDE SEQUENCE [LARGE SCALE GENOMIC DNA]</scope>
    <source>
        <strain evidence="3 4">DSM 3380</strain>
    </source>
</reference>
<dbReference type="OrthoDB" id="5465334at2"/>
<organism evidence="3 4">
    <name type="scientific">Desulfobacter hydrogenophilus</name>
    <dbReference type="NCBI Taxonomy" id="2291"/>
    <lineage>
        <taxon>Bacteria</taxon>
        <taxon>Pseudomonadati</taxon>
        <taxon>Thermodesulfobacteriota</taxon>
        <taxon>Desulfobacteria</taxon>
        <taxon>Desulfobacterales</taxon>
        <taxon>Desulfobacteraceae</taxon>
        <taxon>Desulfobacter</taxon>
    </lineage>
</organism>
<accession>A0A328F624</accession>
<dbReference type="SUPFAM" id="SSF46689">
    <property type="entry name" value="Homeodomain-like"/>
    <property type="match status" value="1"/>
</dbReference>
<dbReference type="Proteomes" id="UP000293902">
    <property type="component" value="Chromosome"/>
</dbReference>
<name>A0A328F624_9BACT</name>
<dbReference type="EMBL" id="CP036313">
    <property type="protein sequence ID" value="QBH14307.1"/>
    <property type="molecule type" value="Genomic_DNA"/>
</dbReference>
<evidence type="ECO:0000259" key="1">
    <source>
        <dbReference type="Pfam" id="PF08765"/>
    </source>
</evidence>
<gene>
    <name evidence="3" type="ORF">DO021_21485</name>
    <name evidence="2" type="ORF">EYB58_16120</name>
</gene>
<sequence>MTNSRAKISMEDLSEDLRQVAEVIGLDLVARLVARVGGERVYIPSPGRLGAKARNRAIRNEFTGENHKAKVSCKFIEFFAMQPCVAGF</sequence>
<evidence type="ECO:0000313" key="4">
    <source>
        <dbReference type="Proteomes" id="UP000248798"/>
    </source>
</evidence>
<dbReference type="InterPro" id="IPR014875">
    <property type="entry name" value="Mor_transcription_activator"/>
</dbReference>